<dbReference type="GO" id="GO:0016020">
    <property type="term" value="C:membrane"/>
    <property type="evidence" value="ECO:0007669"/>
    <property type="project" value="GOC"/>
</dbReference>
<dbReference type="SUPFAM" id="SSF56219">
    <property type="entry name" value="DNase I-like"/>
    <property type="match status" value="1"/>
</dbReference>
<dbReference type="AlphaFoldDB" id="A0A933MLB3"/>
<gene>
    <name evidence="3" type="ORF">HY768_10415</name>
</gene>
<evidence type="ECO:0000256" key="1">
    <source>
        <dbReference type="SAM" id="Phobius"/>
    </source>
</evidence>
<keyword evidence="1" id="KW-0812">Transmembrane</keyword>
<reference evidence="3" key="1">
    <citation type="submission" date="2020-07" db="EMBL/GenBank/DDBJ databases">
        <title>Huge and variable diversity of episymbiotic CPR bacteria and DPANN archaea in groundwater ecosystems.</title>
        <authorList>
            <person name="He C.Y."/>
            <person name="Keren R."/>
            <person name="Whittaker M."/>
            <person name="Farag I.F."/>
            <person name="Doudna J."/>
            <person name="Cate J.H.D."/>
            <person name="Banfield J.F."/>
        </authorList>
    </citation>
    <scope>NUCLEOTIDE SEQUENCE</scope>
    <source>
        <strain evidence="3">NC_groundwater_1520_Pr4_B-0.1um_53_5</strain>
    </source>
</reference>
<feature type="transmembrane region" description="Helical" evidence="1">
    <location>
        <begin position="7"/>
        <end position="29"/>
    </location>
</feature>
<keyword evidence="3" id="KW-0255">Endonuclease</keyword>
<dbReference type="InterPro" id="IPR051916">
    <property type="entry name" value="GPI-anchor_lipid_remodeler"/>
</dbReference>
<dbReference type="InterPro" id="IPR005135">
    <property type="entry name" value="Endo/exonuclease/phosphatase"/>
</dbReference>
<dbReference type="InterPro" id="IPR036691">
    <property type="entry name" value="Endo/exonu/phosph_ase_sf"/>
</dbReference>
<organism evidence="3 4">
    <name type="scientific">candidate division TA06 bacterium</name>
    <dbReference type="NCBI Taxonomy" id="2250710"/>
    <lineage>
        <taxon>Bacteria</taxon>
        <taxon>Bacteria division TA06</taxon>
    </lineage>
</organism>
<keyword evidence="3" id="KW-0378">Hydrolase</keyword>
<comment type="caution">
    <text evidence="3">The sequence shown here is derived from an EMBL/GenBank/DDBJ whole genome shotgun (WGS) entry which is preliminary data.</text>
</comment>
<dbReference type="Gene3D" id="3.60.10.10">
    <property type="entry name" value="Endonuclease/exonuclease/phosphatase"/>
    <property type="match status" value="1"/>
</dbReference>
<sequence length="362" mass="41100">MKTALKVFLPIIAFFTILFLCFSALVWLITYHPIRLEPVPVYSRSQAPILQPGQSLKIMTWNLQYLAGKNYVFFYDLLDGSGPDERPSSKDIAVTLNEVARVIIDENPDIILLQEVDCGARRSDYRDQLKDLLAKLPGEYRCYISAWYWKAAFVPHPRIMGAVGMKLAVISKYKISRAVRHQLPVMPNDIFTRQFNFKRAALEARLPASDGSEFVAMSTHLDAFAQGNNTMERQVAQVKNLLDSLSAQKQGWAIGGDFNLLPPGDAYLRLGPRQQKYYQPQTELASFFDDYQAVPSAQEANGDSAGYWFTHFPNDPGAKGPDRTIDFLFFSRRLLLGRHYVRQYDTGKISDHYPVVAEVTLE</sequence>
<proteinExistence type="predicted"/>
<dbReference type="Proteomes" id="UP000736328">
    <property type="component" value="Unassembled WGS sequence"/>
</dbReference>
<feature type="domain" description="Endonuclease/exonuclease/phosphatase" evidence="2">
    <location>
        <begin position="59"/>
        <end position="352"/>
    </location>
</feature>
<dbReference type="GO" id="GO:0004519">
    <property type="term" value="F:endonuclease activity"/>
    <property type="evidence" value="ECO:0007669"/>
    <property type="project" value="UniProtKB-KW"/>
</dbReference>
<keyword evidence="1" id="KW-1133">Transmembrane helix</keyword>
<evidence type="ECO:0000313" key="4">
    <source>
        <dbReference type="Proteomes" id="UP000736328"/>
    </source>
</evidence>
<dbReference type="PANTHER" id="PTHR14859">
    <property type="entry name" value="CALCOFLUOR WHITE HYPERSENSITIVE PROTEIN PRECURSOR"/>
    <property type="match status" value="1"/>
</dbReference>
<name>A0A933MLB3_UNCT6</name>
<keyword evidence="3" id="KW-0540">Nuclease</keyword>
<dbReference type="GO" id="GO:0006506">
    <property type="term" value="P:GPI anchor biosynthetic process"/>
    <property type="evidence" value="ECO:0007669"/>
    <property type="project" value="TreeGrafter"/>
</dbReference>
<evidence type="ECO:0000313" key="3">
    <source>
        <dbReference type="EMBL" id="MBI4727610.1"/>
    </source>
</evidence>
<accession>A0A933MLB3</accession>
<dbReference type="Pfam" id="PF03372">
    <property type="entry name" value="Exo_endo_phos"/>
    <property type="match status" value="1"/>
</dbReference>
<dbReference type="PANTHER" id="PTHR14859:SF1">
    <property type="entry name" value="PGAP2-INTERACTING PROTEIN"/>
    <property type="match status" value="1"/>
</dbReference>
<evidence type="ECO:0000259" key="2">
    <source>
        <dbReference type="Pfam" id="PF03372"/>
    </source>
</evidence>
<protein>
    <submittedName>
        <fullName evidence="3">Endonuclease/exonuclease/phosphatase family protein</fullName>
    </submittedName>
</protein>
<dbReference type="EMBL" id="JACQXR010000139">
    <property type="protein sequence ID" value="MBI4727610.1"/>
    <property type="molecule type" value="Genomic_DNA"/>
</dbReference>
<keyword evidence="1" id="KW-0472">Membrane</keyword>